<sequence>MIRELTAKIGTLTQAHKQTLDDTLLRKLTAAREELARTLRQSYTRALQRTKSFFYTEGDKCGRLLARMINKKRSMTYIARMRNAAGQLHHMPDQIATAVTRFYTDLYAIPPHAPRADPNVGTTRMNAYLTKYTKLSSDAAEALVLEAPLTEGELALAIKSSTASLSNTIKPSWPHCPLNLSRPSTLLGDSISLWQQDNIGH</sequence>
<reference evidence="1" key="1">
    <citation type="submission" date="2022-03" db="EMBL/GenBank/DDBJ databases">
        <authorList>
            <person name="Alioto T."/>
            <person name="Alioto T."/>
            <person name="Gomez Garrido J."/>
        </authorList>
    </citation>
    <scope>NUCLEOTIDE SEQUENCE</scope>
</reference>
<dbReference type="AlphaFoldDB" id="A0AAD1TKB2"/>
<evidence type="ECO:0000313" key="1">
    <source>
        <dbReference type="EMBL" id="CAH2328855.1"/>
    </source>
</evidence>
<evidence type="ECO:0000313" key="2">
    <source>
        <dbReference type="Proteomes" id="UP001295444"/>
    </source>
</evidence>
<accession>A0AAD1TKB2</accession>
<keyword evidence="2" id="KW-1185">Reference proteome</keyword>
<dbReference type="Proteomes" id="UP001295444">
    <property type="component" value="Chromosome 13"/>
</dbReference>
<gene>
    <name evidence="1" type="ORF">PECUL_23A030145</name>
</gene>
<dbReference type="EMBL" id="OW240924">
    <property type="protein sequence ID" value="CAH2328855.1"/>
    <property type="molecule type" value="Genomic_DNA"/>
</dbReference>
<proteinExistence type="predicted"/>
<protein>
    <submittedName>
        <fullName evidence="1">Uncharacterized protein</fullName>
    </submittedName>
</protein>
<name>A0AAD1TKB2_PELCU</name>
<organism evidence="1 2">
    <name type="scientific">Pelobates cultripes</name>
    <name type="common">Western spadefoot toad</name>
    <dbReference type="NCBI Taxonomy" id="61616"/>
    <lineage>
        <taxon>Eukaryota</taxon>
        <taxon>Metazoa</taxon>
        <taxon>Chordata</taxon>
        <taxon>Craniata</taxon>
        <taxon>Vertebrata</taxon>
        <taxon>Euteleostomi</taxon>
        <taxon>Amphibia</taxon>
        <taxon>Batrachia</taxon>
        <taxon>Anura</taxon>
        <taxon>Pelobatoidea</taxon>
        <taxon>Pelobatidae</taxon>
        <taxon>Pelobates</taxon>
    </lineage>
</organism>